<dbReference type="AlphaFoldDB" id="A0A370U498"/>
<keyword evidence="1" id="KW-0812">Transmembrane</keyword>
<evidence type="ECO:0000256" key="1">
    <source>
        <dbReference type="SAM" id="Phobius"/>
    </source>
</evidence>
<sequence>MNDDNLLDAGHNTVHSASYLVSLRINYSDVDRFASHLAKLNLLLEDHDGFESIDIVRRDDGQGIDIFCIARFRSKDDLEAWKLSPDRKTVLDPIETLSVLDVDRQQAYGSNIWFEPVVNLPIPPKPPRLWKRWIVSLVAVYPALIVLIYLLKPITSKVPEPIGLLLVATILTGITTALIAPWLTKKLQKWLVSR</sequence>
<evidence type="ECO:0000313" key="3">
    <source>
        <dbReference type="Proteomes" id="UP000254326"/>
    </source>
</evidence>
<keyword evidence="1" id="KW-0472">Membrane</keyword>
<evidence type="ECO:0008006" key="4">
    <source>
        <dbReference type="Google" id="ProtNLM"/>
    </source>
</evidence>
<evidence type="ECO:0000313" key="2">
    <source>
        <dbReference type="EMBL" id="RDL42588.1"/>
    </source>
</evidence>
<organism evidence="2 3">
    <name type="scientific">Marinomonas piezotolerans</name>
    <dbReference type="NCBI Taxonomy" id="2213058"/>
    <lineage>
        <taxon>Bacteria</taxon>
        <taxon>Pseudomonadati</taxon>
        <taxon>Pseudomonadota</taxon>
        <taxon>Gammaproteobacteria</taxon>
        <taxon>Oceanospirillales</taxon>
        <taxon>Oceanospirillaceae</taxon>
        <taxon>Marinomonas</taxon>
    </lineage>
</organism>
<dbReference type="PANTHER" id="PTHR40057">
    <property type="entry name" value="SLR1162 PROTEIN"/>
    <property type="match status" value="1"/>
</dbReference>
<protein>
    <recommendedName>
        <fullName evidence="4">Antibiotic biosynthesis monooxygenase</fullName>
    </recommendedName>
</protein>
<dbReference type="OrthoDB" id="1494254at2"/>
<dbReference type="Gene3D" id="3.30.70.100">
    <property type="match status" value="1"/>
</dbReference>
<proteinExistence type="predicted"/>
<accession>A0A370U498</accession>
<dbReference type="Proteomes" id="UP000254326">
    <property type="component" value="Unassembled WGS sequence"/>
</dbReference>
<dbReference type="InterPro" id="IPR011008">
    <property type="entry name" value="Dimeric_a/b-barrel"/>
</dbReference>
<feature type="transmembrane region" description="Helical" evidence="1">
    <location>
        <begin position="133"/>
        <end position="151"/>
    </location>
</feature>
<dbReference type="RefSeq" id="WP_115469680.1">
    <property type="nucleotide sequence ID" value="NZ_QKRA01000021.1"/>
</dbReference>
<keyword evidence="3" id="KW-1185">Reference proteome</keyword>
<feature type="transmembrane region" description="Helical" evidence="1">
    <location>
        <begin position="163"/>
        <end position="184"/>
    </location>
</feature>
<dbReference type="EMBL" id="QKRA01000021">
    <property type="protein sequence ID" value="RDL42588.1"/>
    <property type="molecule type" value="Genomic_DNA"/>
</dbReference>
<name>A0A370U498_9GAMM</name>
<keyword evidence="1" id="KW-1133">Transmembrane helix</keyword>
<reference evidence="2 3" key="1">
    <citation type="submission" date="2018-06" db="EMBL/GenBank/DDBJ databases">
        <title>Marinomonas sp. YLB-05 draft genome sequence.</title>
        <authorList>
            <person name="Yu L."/>
            <person name="Tang X."/>
        </authorList>
    </citation>
    <scope>NUCLEOTIDE SEQUENCE [LARGE SCALE GENOMIC DNA]</scope>
    <source>
        <strain evidence="2 3">YLB-05</strain>
    </source>
</reference>
<comment type="caution">
    <text evidence="2">The sequence shown here is derived from an EMBL/GenBank/DDBJ whole genome shotgun (WGS) entry which is preliminary data.</text>
</comment>
<dbReference type="InterPro" id="IPR038762">
    <property type="entry name" value="ABM_predict"/>
</dbReference>
<dbReference type="SUPFAM" id="SSF54909">
    <property type="entry name" value="Dimeric alpha+beta barrel"/>
    <property type="match status" value="1"/>
</dbReference>
<gene>
    <name evidence="2" type="ORF">DN730_18900</name>
</gene>
<dbReference type="PANTHER" id="PTHR40057:SF1">
    <property type="entry name" value="SLR1162 PROTEIN"/>
    <property type="match status" value="1"/>
</dbReference>